<dbReference type="Proteomes" id="UP000735302">
    <property type="component" value="Unassembled WGS sequence"/>
</dbReference>
<reference evidence="1 2" key="1">
    <citation type="journal article" date="2021" name="Elife">
        <title>Chloroplast acquisition without the gene transfer in kleptoplastic sea slugs, Plakobranchus ocellatus.</title>
        <authorList>
            <person name="Maeda T."/>
            <person name="Takahashi S."/>
            <person name="Yoshida T."/>
            <person name="Shimamura S."/>
            <person name="Takaki Y."/>
            <person name="Nagai Y."/>
            <person name="Toyoda A."/>
            <person name="Suzuki Y."/>
            <person name="Arimoto A."/>
            <person name="Ishii H."/>
            <person name="Satoh N."/>
            <person name="Nishiyama T."/>
            <person name="Hasebe M."/>
            <person name="Maruyama T."/>
            <person name="Minagawa J."/>
            <person name="Obokata J."/>
            <person name="Shigenobu S."/>
        </authorList>
    </citation>
    <scope>NUCLEOTIDE SEQUENCE [LARGE SCALE GENOMIC DNA]</scope>
</reference>
<evidence type="ECO:0000313" key="1">
    <source>
        <dbReference type="EMBL" id="GFO47164.1"/>
    </source>
</evidence>
<name>A0AAV4DSL0_9GAST</name>
<dbReference type="AlphaFoldDB" id="A0AAV4DSL0"/>
<protein>
    <submittedName>
        <fullName evidence="1">Uncharacterized protein</fullName>
    </submittedName>
</protein>
<comment type="caution">
    <text evidence="1">The sequence shown here is derived from an EMBL/GenBank/DDBJ whole genome shotgun (WGS) entry which is preliminary data.</text>
</comment>
<evidence type="ECO:0000313" key="2">
    <source>
        <dbReference type="Proteomes" id="UP000735302"/>
    </source>
</evidence>
<gene>
    <name evidence="1" type="ORF">PoB_007366900</name>
</gene>
<dbReference type="EMBL" id="BLXT01008253">
    <property type="protein sequence ID" value="GFO47164.1"/>
    <property type="molecule type" value="Genomic_DNA"/>
</dbReference>
<keyword evidence="2" id="KW-1185">Reference proteome</keyword>
<proteinExistence type="predicted"/>
<organism evidence="1 2">
    <name type="scientific">Plakobranchus ocellatus</name>
    <dbReference type="NCBI Taxonomy" id="259542"/>
    <lineage>
        <taxon>Eukaryota</taxon>
        <taxon>Metazoa</taxon>
        <taxon>Spiralia</taxon>
        <taxon>Lophotrochozoa</taxon>
        <taxon>Mollusca</taxon>
        <taxon>Gastropoda</taxon>
        <taxon>Heterobranchia</taxon>
        <taxon>Euthyneura</taxon>
        <taxon>Panpulmonata</taxon>
        <taxon>Sacoglossa</taxon>
        <taxon>Placobranchoidea</taxon>
        <taxon>Plakobranchidae</taxon>
        <taxon>Plakobranchus</taxon>
    </lineage>
</organism>
<sequence>MPVPPLHRLAMKPAQFGRIFARASQIDSFHLMWMTKQNRHTNAPCFWHICIEELGFLCKANQQTRGSQAFKSLLRPERWDKIRTRDRWVPEGLLHL</sequence>
<accession>A0AAV4DSL0</accession>